<dbReference type="RefSeq" id="XP_040712811.1">
    <property type="nucleotide sequence ID" value="XM_040858604.1"/>
</dbReference>
<proteinExistence type="predicted"/>
<dbReference type="GeneID" id="63774816"/>
<gene>
    <name evidence="1" type="ORF">BCR38DRAFT_411728</name>
</gene>
<keyword evidence="2" id="KW-1185">Reference proteome</keyword>
<dbReference type="AlphaFoldDB" id="A0A1Y2DN49"/>
<evidence type="ECO:0000313" key="1">
    <source>
        <dbReference type="EMBL" id="ORY60584.1"/>
    </source>
</evidence>
<organism evidence="1 2">
    <name type="scientific">Pseudomassariella vexata</name>
    <dbReference type="NCBI Taxonomy" id="1141098"/>
    <lineage>
        <taxon>Eukaryota</taxon>
        <taxon>Fungi</taxon>
        <taxon>Dikarya</taxon>
        <taxon>Ascomycota</taxon>
        <taxon>Pezizomycotina</taxon>
        <taxon>Sordariomycetes</taxon>
        <taxon>Xylariomycetidae</taxon>
        <taxon>Amphisphaeriales</taxon>
        <taxon>Pseudomassariaceae</taxon>
        <taxon>Pseudomassariella</taxon>
    </lineage>
</organism>
<dbReference type="Proteomes" id="UP000193689">
    <property type="component" value="Unassembled WGS sequence"/>
</dbReference>
<protein>
    <submittedName>
        <fullName evidence="1">Uncharacterized protein</fullName>
    </submittedName>
</protein>
<dbReference type="EMBL" id="MCFJ01000011">
    <property type="protein sequence ID" value="ORY60584.1"/>
    <property type="molecule type" value="Genomic_DNA"/>
</dbReference>
<comment type="caution">
    <text evidence="1">The sequence shown here is derived from an EMBL/GenBank/DDBJ whole genome shotgun (WGS) entry which is preliminary data.</text>
</comment>
<dbReference type="OrthoDB" id="414175at2759"/>
<sequence length="135" mass="15537">MLWTDRAQHGEYHQDNHPGYADIYEWQTTSRSIPLPLKQEFYLMHAVCASFPNHLTNFCGNDPSGTYTSRIDLEAAGKAKMYSMIREAWAIRPDRQWYFFYEPDTYSVWGNLNSSLPSYIINPAERGGGTEFAVG</sequence>
<name>A0A1Y2DN49_9PEZI</name>
<accession>A0A1Y2DN49</accession>
<dbReference type="InParanoid" id="A0A1Y2DN49"/>
<evidence type="ECO:0000313" key="2">
    <source>
        <dbReference type="Proteomes" id="UP000193689"/>
    </source>
</evidence>
<reference evidence="1 2" key="1">
    <citation type="submission" date="2016-07" db="EMBL/GenBank/DDBJ databases">
        <title>Pervasive Adenine N6-methylation of Active Genes in Fungi.</title>
        <authorList>
            <consortium name="DOE Joint Genome Institute"/>
            <person name="Mondo S.J."/>
            <person name="Dannebaum R.O."/>
            <person name="Kuo R.C."/>
            <person name="Labutti K."/>
            <person name="Haridas S."/>
            <person name="Kuo A."/>
            <person name="Salamov A."/>
            <person name="Ahrendt S.R."/>
            <person name="Lipzen A."/>
            <person name="Sullivan W."/>
            <person name="Andreopoulos W.B."/>
            <person name="Clum A."/>
            <person name="Lindquist E."/>
            <person name="Daum C."/>
            <person name="Ramamoorthy G.K."/>
            <person name="Gryganskyi A."/>
            <person name="Culley D."/>
            <person name="Magnuson J.K."/>
            <person name="James T.Y."/>
            <person name="O'Malley M.A."/>
            <person name="Stajich J.E."/>
            <person name="Spatafora J.W."/>
            <person name="Visel A."/>
            <person name="Grigoriev I.V."/>
        </authorList>
    </citation>
    <scope>NUCLEOTIDE SEQUENCE [LARGE SCALE GENOMIC DNA]</scope>
    <source>
        <strain evidence="1 2">CBS 129021</strain>
    </source>
</reference>